<evidence type="ECO:0000313" key="9">
    <source>
        <dbReference type="Proteomes" id="UP001465976"/>
    </source>
</evidence>
<keyword evidence="1 8" id="KW-0808">Transferase</keyword>
<organism evidence="8 9">
    <name type="scientific">Marasmius crinis-equi</name>
    <dbReference type="NCBI Taxonomy" id="585013"/>
    <lineage>
        <taxon>Eukaryota</taxon>
        <taxon>Fungi</taxon>
        <taxon>Dikarya</taxon>
        <taxon>Basidiomycota</taxon>
        <taxon>Agaricomycotina</taxon>
        <taxon>Agaricomycetes</taxon>
        <taxon>Agaricomycetidae</taxon>
        <taxon>Agaricales</taxon>
        <taxon>Marasmiineae</taxon>
        <taxon>Marasmiaceae</taxon>
        <taxon>Marasmius</taxon>
    </lineage>
</organism>
<proteinExistence type="predicted"/>
<evidence type="ECO:0000313" key="8">
    <source>
        <dbReference type="EMBL" id="KAL0578727.1"/>
    </source>
</evidence>
<keyword evidence="3 8" id="KW-0418">Kinase</keyword>
<feature type="compositionally biased region" description="Basic residues" evidence="6">
    <location>
        <begin position="683"/>
        <end position="694"/>
    </location>
</feature>
<feature type="compositionally biased region" description="Polar residues" evidence="6">
    <location>
        <begin position="115"/>
        <end position="137"/>
    </location>
</feature>
<feature type="compositionally biased region" description="Pro residues" evidence="6">
    <location>
        <begin position="474"/>
        <end position="492"/>
    </location>
</feature>
<gene>
    <name evidence="8" type="primary">BCK1_3</name>
    <name evidence="8" type="ORF">V5O48_003283</name>
</gene>
<dbReference type="SMART" id="SM00220">
    <property type="entry name" value="S_TKc"/>
    <property type="match status" value="1"/>
</dbReference>
<dbReference type="EC" id="2.7.11.25" evidence="8"/>
<dbReference type="Gene3D" id="1.10.510.10">
    <property type="entry name" value="Transferase(Phosphotransferase) domain 1"/>
    <property type="match status" value="1"/>
</dbReference>
<keyword evidence="4 5" id="KW-0067">ATP-binding</keyword>
<dbReference type="SUPFAM" id="SSF56112">
    <property type="entry name" value="Protein kinase-like (PK-like)"/>
    <property type="match status" value="1"/>
</dbReference>
<feature type="compositionally biased region" description="Polar residues" evidence="6">
    <location>
        <begin position="574"/>
        <end position="586"/>
    </location>
</feature>
<comment type="caution">
    <text evidence="8">The sequence shown here is derived from an EMBL/GenBank/DDBJ whole genome shotgun (WGS) entry which is preliminary data.</text>
</comment>
<sequence>MPSTIKQSPVVRESLELRLRAAFNCMVKALPRERPIKDASDKHVSIFSMLIRGVIQNADCADPAKGPLAMESKSQTWAIRPPPSVSSRSSFTSRLSTTVRRTLTRNHHNSELEPGTTNWASTSTYDISTSQTFATTSRSKRKESGGLYRNGSTKPTFQWARGELIGQGSYGRVYLALNATTGEIIAVKQVEVTKTHSDRRRQTDVAQALRLEKNTLKHLDHTHIVRFLGYEENSKCLSIFMEYVSGGTIRSCLTRHGAFEHETTKHFMTQILEGLSYLHGRGVIHRDLKGDNILVETSGVCKISDFGISKQGDDIDGRAFTEMRGTVNWMAPEVLERREGGYDSKVDIWSIGCVLLEMWTAKSPWEGQALFTLLLKVAREKLPPPLPLDIKLSDEALDFRRQCFIDDPISRRSAAELLSHPYLLDKRPDWSFRFPEAPPSSKGQNVTSHSHRTVRSGRASHRPSSTRQETPPATLRPPPRHPAPPPMIPVEGPPIVYITPPGSPVKDSPGDFAFDMLSSASASTSDSGTAKGPKRRRRSFFVANPNPEDGGSSKKSYVYTPPPLPTVSRHSTRHSASNTPGRSSLHPSVVRSVKSMSSMHPTFDSDEETDFGFWKKPPANLPSVDQRQRHSRAGVVDSALDRPVMEDIVDNLQDWFPAYDIDKPIIQEMDQDLSASPNDPSRARRINRGKKSIRKVAEERAMRSNRLQRRGTKLWGSSIQELQMD</sequence>
<evidence type="ECO:0000256" key="5">
    <source>
        <dbReference type="PROSITE-ProRule" id="PRU10141"/>
    </source>
</evidence>
<dbReference type="InterPro" id="IPR008271">
    <property type="entry name" value="Ser/Thr_kinase_AS"/>
</dbReference>
<protein>
    <submittedName>
        <fullName evidence="8">Mitogen-activated protein kinase kinase kinase</fullName>
        <ecNumber evidence="8">2.7.11.25</ecNumber>
    </submittedName>
</protein>
<evidence type="ECO:0000256" key="1">
    <source>
        <dbReference type="ARBA" id="ARBA00022679"/>
    </source>
</evidence>
<keyword evidence="9" id="KW-1185">Reference proteome</keyword>
<reference evidence="8 9" key="1">
    <citation type="submission" date="2024-02" db="EMBL/GenBank/DDBJ databases">
        <title>A draft genome for the cacao thread blight pathogen Marasmius crinis-equi.</title>
        <authorList>
            <person name="Cohen S.P."/>
            <person name="Baruah I.K."/>
            <person name="Amoako-Attah I."/>
            <person name="Bukari Y."/>
            <person name="Meinhardt L.W."/>
            <person name="Bailey B.A."/>
        </authorList>
    </citation>
    <scope>NUCLEOTIDE SEQUENCE [LARGE SCALE GENOMIC DNA]</scope>
    <source>
        <strain evidence="8 9">GH-76</strain>
    </source>
</reference>
<keyword evidence="2 5" id="KW-0547">Nucleotide-binding</keyword>
<feature type="compositionally biased region" description="Low complexity" evidence="6">
    <location>
        <begin position="518"/>
        <end position="530"/>
    </location>
</feature>
<dbReference type="EMBL" id="JBAHYK010000087">
    <property type="protein sequence ID" value="KAL0578727.1"/>
    <property type="molecule type" value="Genomic_DNA"/>
</dbReference>
<dbReference type="PROSITE" id="PS00108">
    <property type="entry name" value="PROTEIN_KINASE_ST"/>
    <property type="match status" value="1"/>
</dbReference>
<dbReference type="InterPro" id="IPR050538">
    <property type="entry name" value="MAP_kinase_kinase_kinase"/>
</dbReference>
<feature type="domain" description="Protein kinase" evidence="7">
    <location>
        <begin position="159"/>
        <end position="423"/>
    </location>
</feature>
<feature type="compositionally biased region" description="Basic residues" evidence="6">
    <location>
        <begin position="449"/>
        <end position="461"/>
    </location>
</feature>
<feature type="region of interest" description="Disordered" evidence="6">
    <location>
        <begin position="434"/>
        <end position="587"/>
    </location>
</feature>
<dbReference type="InterPro" id="IPR017441">
    <property type="entry name" value="Protein_kinase_ATP_BS"/>
</dbReference>
<dbReference type="PROSITE" id="PS00107">
    <property type="entry name" value="PROTEIN_KINASE_ATP"/>
    <property type="match status" value="1"/>
</dbReference>
<accession>A0ABR3FU49</accession>
<feature type="region of interest" description="Disordered" evidence="6">
    <location>
        <begin position="72"/>
        <end position="152"/>
    </location>
</feature>
<dbReference type="PANTHER" id="PTHR48016">
    <property type="entry name" value="MAP KINASE KINASE KINASE SSK2-RELATED-RELATED"/>
    <property type="match status" value="1"/>
</dbReference>
<dbReference type="Proteomes" id="UP001465976">
    <property type="component" value="Unassembled WGS sequence"/>
</dbReference>
<evidence type="ECO:0000259" key="7">
    <source>
        <dbReference type="PROSITE" id="PS50011"/>
    </source>
</evidence>
<dbReference type="InterPro" id="IPR000719">
    <property type="entry name" value="Prot_kinase_dom"/>
</dbReference>
<dbReference type="Pfam" id="PF00069">
    <property type="entry name" value="Pkinase"/>
    <property type="match status" value="1"/>
</dbReference>
<dbReference type="PROSITE" id="PS50011">
    <property type="entry name" value="PROTEIN_KINASE_DOM"/>
    <property type="match status" value="1"/>
</dbReference>
<feature type="compositionally biased region" description="Low complexity" evidence="6">
    <location>
        <begin position="85"/>
        <end position="101"/>
    </location>
</feature>
<dbReference type="GO" id="GO:0004709">
    <property type="term" value="F:MAP kinase kinase kinase activity"/>
    <property type="evidence" value="ECO:0007669"/>
    <property type="project" value="UniProtKB-EC"/>
</dbReference>
<dbReference type="InterPro" id="IPR011009">
    <property type="entry name" value="Kinase-like_dom_sf"/>
</dbReference>
<dbReference type="PANTHER" id="PTHR48016:SF48">
    <property type="entry name" value="SERINE_THREONINE-PROTEIN KINASE BCK1_SLK1_SSP31"/>
    <property type="match status" value="1"/>
</dbReference>
<evidence type="ECO:0000256" key="3">
    <source>
        <dbReference type="ARBA" id="ARBA00022777"/>
    </source>
</evidence>
<evidence type="ECO:0000256" key="2">
    <source>
        <dbReference type="ARBA" id="ARBA00022741"/>
    </source>
</evidence>
<evidence type="ECO:0000256" key="6">
    <source>
        <dbReference type="SAM" id="MobiDB-lite"/>
    </source>
</evidence>
<feature type="binding site" evidence="5">
    <location>
        <position position="188"/>
    </location>
    <ligand>
        <name>ATP</name>
        <dbReference type="ChEBI" id="CHEBI:30616"/>
    </ligand>
</feature>
<name>A0ABR3FU49_9AGAR</name>
<evidence type="ECO:0000256" key="4">
    <source>
        <dbReference type="ARBA" id="ARBA00022840"/>
    </source>
</evidence>
<feature type="region of interest" description="Disordered" evidence="6">
    <location>
        <begin position="672"/>
        <end position="712"/>
    </location>
</feature>